<gene>
    <name evidence="3" type="ORF">GTP77_12005</name>
</gene>
<dbReference type="CDD" id="cd00525">
    <property type="entry name" value="AE_Prim_S_like"/>
    <property type="match status" value="1"/>
</dbReference>
<dbReference type="InterPro" id="IPR051083">
    <property type="entry name" value="GrpII_Intron_Splice-Mob/Def"/>
</dbReference>
<dbReference type="PANTHER" id="PTHR34047:SF8">
    <property type="entry name" value="PROTEIN YKFC"/>
    <property type="match status" value="1"/>
</dbReference>
<dbReference type="InterPro" id="IPR000477">
    <property type="entry name" value="RT_dom"/>
</dbReference>
<evidence type="ECO:0000259" key="2">
    <source>
        <dbReference type="PROSITE" id="PS50878"/>
    </source>
</evidence>
<organism evidence="3 4">
    <name type="scientific">Pseudoduganella aquatica</name>
    <dbReference type="NCBI Taxonomy" id="2660641"/>
    <lineage>
        <taxon>Bacteria</taxon>
        <taxon>Pseudomonadati</taxon>
        <taxon>Pseudomonadota</taxon>
        <taxon>Betaproteobacteria</taxon>
        <taxon>Burkholderiales</taxon>
        <taxon>Oxalobacteraceae</taxon>
        <taxon>Telluria group</taxon>
        <taxon>Pseudoduganella</taxon>
    </lineage>
</organism>
<dbReference type="CDD" id="cd01646">
    <property type="entry name" value="RT_Bac_retron_I"/>
    <property type="match status" value="1"/>
</dbReference>
<dbReference type="InterPro" id="IPR054347">
    <property type="entry name" value="TOTE_primase"/>
</dbReference>
<accession>A0A7X4HBD4</accession>
<dbReference type="Proteomes" id="UP000450676">
    <property type="component" value="Unassembled WGS sequence"/>
</dbReference>
<sequence length="1800" mass="203569">MNNIEKISAYIAKYFGSTANFYVKQVSDGSYRKTAGSVNAALVKSVIANEQSIACYQRNVDHTINWICFDFDILKSNLGTASEAECEKYLLQIADRFSESLVEKNIQHLLEFSGNRGIHIWIGFSSPIFPYIGFEIVKYLLDQSGISIDRSMIGLDLFPSSASHKSTHGKAVKIPLSRHAKSGFYSVLVPKIPTSFSAARQSLLDEKTILQQLALLQAYVQESLASIEEKTGYIFESNEIDNSAIERVRKIKLNCDDLGLNELMAHWSTVPLVSTLAQEIEKGTLPHAHRELLVGLLSRLVNLKDDDIGQKLLIEIFSKMPNYDVEKTKLALSKLKNLPFPDLEMVEHLCNYKHSTRLDKVSLAMLIMPNVCSVDDGLFSIKESDVKVTIIAERNYLYQNDEVRCIRVIEELSDIDFQQLEKNFGAFIDGAGVMELYRHKRKELKKENYRELITLSAPSRLYTTWAIKHLVQVYDYESSPNSYGYKMNPNFAGGHIFKPWLYQWVEFLSDIADVINNELNSGCYIVKADIKSFYDSIPQDNLERLLLTGLNNTIFEKLETMSQSSAARYKDIVRSLMRVTQECNAARTGVPQGPAYARVLAELYLGQIDELMDGYLASGELIFYHRYVDDIFFVVATRPEADNKLAELSSRLSLLGLALNAEKTSISKINNFDDEFDKYRAQAKYAIDAVSSNIDNATPYEKNMALLEYNKLISRQAENDDAVFLFSHLPGFEIADRYRSKAVNSIIVSEVGRGNLFKHVFIYLLSTPDLWPAFNAITRLSELQSEVFTSVCANILADQRDATPDLVFFIESQLLKLTDTKLVNEHKVYLKLYYNVGKDIGDFEAEAVLKCIRSAENSDQLIIDKNVLDLTASTLNGISDLGEFVAYLYPMCIEAKTNHEALQVLAKIFSAKIAGDEKNGRLRIDACGETILCQVFANKFYQLLCLFTLSTAINNSRLLERAWEFCATIFNSFSELTTRNRKASWYRNFDQIDVNNAHLNIAVTCITEKAIWRGEPDKHGIYINYHNSLMVFVLTGGQHQTLEEVRTAIGKVRDIGAFYQWLFSNDVDLFPSRKWFIENLIKNDCILLKREDQILIRKRVEAFVATKATTDSLSKTLVGYADDVVPYKSSSHTSIFDLIVPGRKFFTNLRAIKNLVGQYATEPLNPPNLFSPKSMLTKDGVLPFSDELRGAPYLIYEKNDKIDSVSNSFGAFLKNLFMILDSDSEQAYSSINSSMTFSNFYSRYILQLDAKKEVASFLHSFDLLSNDGSSANDEVGFDLTVASSIYGTQDISEAVPPFAKVKAFFDKYNRIHRSSTLKHIYMVEKGVGYAKENLSIFIQDILKPIDAARNYRVDLALALGDDIREYKARILEMILDISAVLTLEDFVHSNVTQSIVTEKILVNGLSYSYENVFVVNPASGLNQSFASEHVFLLQSSEDIFSYSENENVFLFFTPKEFTISYSDILDRQRYYFPAPGKSSPPYPYVKIDLNLDNLDINLAVKVIAAQRDISNEDADNRIRTWLSHIPEALRRAMVRLIEAHEMMSHTEIRVFRAHFEELRAKSKNPVLLKRFRDFGGVHRILADNAELARSLDDCGLDSLPTGAREATIFSDLGLSGGQIVKSLKYYLDIDEIPSDKMYFGDSGVSRTKIGLALRELKKLNLCFVLYTDDCIEKIKTCLLNYGLSTQIEVTCGRNISATAFLGTTQKLSVGNKETLFAILKDKEIIDHLMNSVFITNRDMRKNLRGKISICDSINLVCRFQSMPKKALDFLTADLRGVPGSALFERVRELGESKPSTSNAP</sequence>
<comment type="caution">
    <text evidence="3">The sequence shown here is derived from an EMBL/GenBank/DDBJ whole genome shotgun (WGS) entry which is preliminary data.</text>
</comment>
<dbReference type="Pfam" id="PF00078">
    <property type="entry name" value="RVT_1"/>
    <property type="match status" value="1"/>
</dbReference>
<dbReference type="PROSITE" id="PS50878">
    <property type="entry name" value="RT_POL"/>
    <property type="match status" value="1"/>
</dbReference>
<evidence type="ECO:0000313" key="4">
    <source>
        <dbReference type="Proteomes" id="UP000450676"/>
    </source>
</evidence>
<dbReference type="Pfam" id="PF22548">
    <property type="entry name" value="AEP-TOTE"/>
    <property type="match status" value="1"/>
</dbReference>
<evidence type="ECO:0000256" key="1">
    <source>
        <dbReference type="ARBA" id="ARBA00034120"/>
    </source>
</evidence>
<reference evidence="3 4" key="1">
    <citation type="submission" date="2019-12" db="EMBL/GenBank/DDBJ databases">
        <title>Novel species isolated from a subtropical stream in China.</title>
        <authorList>
            <person name="Lu H."/>
        </authorList>
    </citation>
    <scope>NUCLEOTIDE SEQUENCE [LARGE SCALE GENOMIC DNA]</scope>
    <source>
        <strain evidence="3 4">FT127W</strain>
    </source>
</reference>
<proteinExistence type="inferred from homology"/>
<evidence type="ECO:0000313" key="3">
    <source>
        <dbReference type="EMBL" id="MYN08055.1"/>
    </source>
</evidence>
<protein>
    <recommendedName>
        <fullName evidence="2">Reverse transcriptase domain-containing protein</fullName>
    </recommendedName>
</protein>
<keyword evidence="4" id="KW-1185">Reference proteome</keyword>
<dbReference type="RefSeq" id="WP_161072393.1">
    <property type="nucleotide sequence ID" value="NZ_WWCU01000011.1"/>
</dbReference>
<comment type="similarity">
    <text evidence="1">Belongs to the bacterial reverse transcriptase family.</text>
</comment>
<name>A0A7X4HBD4_9BURK</name>
<dbReference type="EMBL" id="WWCU01000011">
    <property type="protein sequence ID" value="MYN08055.1"/>
    <property type="molecule type" value="Genomic_DNA"/>
</dbReference>
<dbReference type="SUPFAM" id="SSF56747">
    <property type="entry name" value="Prim-pol domain"/>
    <property type="match status" value="1"/>
</dbReference>
<feature type="domain" description="Reverse transcriptase" evidence="2">
    <location>
        <begin position="418"/>
        <end position="694"/>
    </location>
</feature>
<dbReference type="PANTHER" id="PTHR34047">
    <property type="entry name" value="NUCLEAR INTRON MATURASE 1, MITOCHONDRIAL-RELATED"/>
    <property type="match status" value="1"/>
</dbReference>